<accession>A0A919CHX6</accession>
<dbReference type="PANTHER" id="PTHR30605">
    <property type="entry name" value="ANHYDRO-N-ACETYLMURAMIC ACID KINASE"/>
    <property type="match status" value="1"/>
</dbReference>
<keyword evidence="1 2" id="KW-0418">Kinase</keyword>
<dbReference type="NCBIfam" id="NF007146">
    <property type="entry name" value="PRK09585.2-6"/>
    <property type="match status" value="1"/>
</dbReference>
<dbReference type="GO" id="GO:0016301">
    <property type="term" value="F:kinase activity"/>
    <property type="evidence" value="ECO:0007669"/>
    <property type="project" value="UniProtKB-KW"/>
</dbReference>
<sequence length="396" mass="40416">MRVLGLSSGTSTDGIDVAAGQFALDGDLVRLRPLGHRTVPYSAPLREELRSALPPGSTTVETVCRIDTGIGQEFAGAAREAAADLAGGRAELIASHGQTLFHWVEGSSVHGTLQLGQPAWIAEATGLPVVSDLRTADVAAGGQGAPLAAVLDTLLLTGRGGSAAALNIGGIANATVVPSTGVPTAFDTGPGNALMDAAVRRVTEGRTDLDLDGRIAAAGRVDPDLLARLLADPYYGLAPPKSTGLELFGAPYLDAVLDAHTAAHGPVEAPDLLATLVELTARTVADALEPFAVTEVHVSGGGARNPVLSARLAELLHPARSVPAEDLGLDGDAKEAYLFALLGFLTWHGLPGALPSCTGARRATAAGRITPGSGPLRLPEPATIVPRHLEVVGPDW</sequence>
<dbReference type="GO" id="GO:0005524">
    <property type="term" value="F:ATP binding"/>
    <property type="evidence" value="ECO:0007669"/>
    <property type="project" value="UniProtKB-UniRule"/>
</dbReference>
<dbReference type="GO" id="GO:0006040">
    <property type="term" value="P:amino sugar metabolic process"/>
    <property type="evidence" value="ECO:0007669"/>
    <property type="project" value="InterPro"/>
</dbReference>
<dbReference type="InterPro" id="IPR005338">
    <property type="entry name" value="Anhydro_N_Ac-Mur_kinase"/>
</dbReference>
<comment type="function">
    <text evidence="1">Catalyzes the specific phosphorylation of 1,6-anhydro-N-acetylmuramic acid (anhMurNAc) with the simultaneous cleavage of the 1,6-anhydro ring, generating MurNAc-6-P. Is required for the utilization of anhMurNAc either imported from the medium or derived from its own cell wall murein, and thus plays a role in cell wall recycling.</text>
</comment>
<evidence type="ECO:0000313" key="2">
    <source>
        <dbReference type="EMBL" id="GHD25739.1"/>
    </source>
</evidence>
<keyword evidence="3" id="KW-1185">Reference proteome</keyword>
<dbReference type="EC" id="2.7.1.170" evidence="1"/>
<dbReference type="GO" id="GO:0097175">
    <property type="term" value="P:1,6-anhydro-N-acetyl-beta-muramic acid catabolic process"/>
    <property type="evidence" value="ECO:0007669"/>
    <property type="project" value="UniProtKB-UniRule"/>
</dbReference>
<comment type="caution">
    <text evidence="2">The sequence shown here is derived from an EMBL/GenBank/DDBJ whole genome shotgun (WGS) entry which is preliminary data.</text>
</comment>
<dbReference type="RefSeq" id="WP_026115577.1">
    <property type="nucleotide sequence ID" value="NZ_BMXL01000010.1"/>
</dbReference>
<comment type="pathway">
    <text evidence="1">Amino-sugar metabolism; 1,6-anhydro-N-acetylmuramate degradation.</text>
</comment>
<gene>
    <name evidence="1 2" type="primary">anmK</name>
    <name evidence="2" type="ORF">GCM10007147_23130</name>
</gene>
<proteinExistence type="inferred from homology"/>
<organism evidence="2 3">
    <name type="scientific">Nocardiopsis kunsanensis</name>
    <dbReference type="NCBI Taxonomy" id="141693"/>
    <lineage>
        <taxon>Bacteria</taxon>
        <taxon>Bacillati</taxon>
        <taxon>Actinomycetota</taxon>
        <taxon>Actinomycetes</taxon>
        <taxon>Streptosporangiales</taxon>
        <taxon>Nocardiopsidaceae</taxon>
        <taxon>Nocardiopsis</taxon>
    </lineage>
</organism>
<protein>
    <recommendedName>
        <fullName evidence="1">Anhydro-N-acetylmuramic acid kinase</fullName>
        <ecNumber evidence="1">2.7.1.170</ecNumber>
    </recommendedName>
    <alternativeName>
        <fullName evidence="1">AnhMurNAc kinase</fullName>
    </alternativeName>
</protein>
<keyword evidence="1" id="KW-0119">Carbohydrate metabolism</keyword>
<dbReference type="PANTHER" id="PTHR30605:SF0">
    <property type="entry name" value="ANHYDRO-N-ACETYLMURAMIC ACID KINASE"/>
    <property type="match status" value="1"/>
</dbReference>
<dbReference type="EMBL" id="BMXL01000010">
    <property type="protein sequence ID" value="GHD25739.1"/>
    <property type="molecule type" value="Genomic_DNA"/>
</dbReference>
<evidence type="ECO:0000256" key="1">
    <source>
        <dbReference type="HAMAP-Rule" id="MF_01270"/>
    </source>
</evidence>
<feature type="binding site" evidence="1">
    <location>
        <begin position="9"/>
        <end position="16"/>
    </location>
    <ligand>
        <name>ATP</name>
        <dbReference type="ChEBI" id="CHEBI:30616"/>
    </ligand>
</feature>
<comment type="similarity">
    <text evidence="1">Belongs to the anhydro-N-acetylmuramic acid kinase family.</text>
</comment>
<keyword evidence="1" id="KW-0808">Transferase</keyword>
<evidence type="ECO:0000313" key="3">
    <source>
        <dbReference type="Proteomes" id="UP000654947"/>
    </source>
</evidence>
<name>A0A919CHX6_9ACTN</name>
<dbReference type="HAMAP" id="MF_01270">
    <property type="entry name" value="AnhMurNAc_kinase"/>
    <property type="match status" value="1"/>
</dbReference>
<dbReference type="AlphaFoldDB" id="A0A919CHX6"/>
<dbReference type="SUPFAM" id="SSF53067">
    <property type="entry name" value="Actin-like ATPase domain"/>
    <property type="match status" value="1"/>
</dbReference>
<dbReference type="GO" id="GO:0009254">
    <property type="term" value="P:peptidoglycan turnover"/>
    <property type="evidence" value="ECO:0007669"/>
    <property type="project" value="UniProtKB-UniRule"/>
</dbReference>
<dbReference type="Gene3D" id="3.30.420.40">
    <property type="match status" value="2"/>
</dbReference>
<dbReference type="Proteomes" id="UP000654947">
    <property type="component" value="Unassembled WGS sequence"/>
</dbReference>
<comment type="catalytic activity">
    <reaction evidence="1">
        <text>1,6-anhydro-N-acetyl-beta-muramate + ATP + H2O = N-acetyl-D-muramate 6-phosphate + ADP + H(+)</text>
        <dbReference type="Rhea" id="RHEA:24952"/>
        <dbReference type="ChEBI" id="CHEBI:15377"/>
        <dbReference type="ChEBI" id="CHEBI:15378"/>
        <dbReference type="ChEBI" id="CHEBI:30616"/>
        <dbReference type="ChEBI" id="CHEBI:58690"/>
        <dbReference type="ChEBI" id="CHEBI:58722"/>
        <dbReference type="ChEBI" id="CHEBI:456216"/>
        <dbReference type="EC" id="2.7.1.170"/>
    </reaction>
</comment>
<dbReference type="GO" id="GO:0016773">
    <property type="term" value="F:phosphotransferase activity, alcohol group as acceptor"/>
    <property type="evidence" value="ECO:0007669"/>
    <property type="project" value="UniProtKB-UniRule"/>
</dbReference>
<dbReference type="InterPro" id="IPR043129">
    <property type="entry name" value="ATPase_NBD"/>
</dbReference>
<keyword evidence="1" id="KW-0067">ATP-binding</keyword>
<dbReference type="Pfam" id="PF03702">
    <property type="entry name" value="AnmK"/>
    <property type="match status" value="1"/>
</dbReference>
<reference evidence="2 3" key="1">
    <citation type="journal article" date="2014" name="Int. J. Syst. Evol. Microbiol.">
        <title>Complete genome sequence of Corynebacterium casei LMG S-19264T (=DSM 44701T), isolated from a smear-ripened cheese.</title>
        <authorList>
            <consortium name="US DOE Joint Genome Institute (JGI-PGF)"/>
            <person name="Walter F."/>
            <person name="Albersmeier A."/>
            <person name="Kalinowski J."/>
            <person name="Ruckert C."/>
        </authorList>
    </citation>
    <scope>NUCLEOTIDE SEQUENCE [LARGE SCALE GENOMIC DNA]</scope>
    <source>
        <strain evidence="2 3">KCTC 19473</strain>
    </source>
</reference>
<comment type="pathway">
    <text evidence="1">Cell wall biogenesis; peptidoglycan recycling.</text>
</comment>
<keyword evidence="1" id="KW-0547">Nucleotide-binding</keyword>